<keyword evidence="1" id="KW-0862">Zinc</keyword>
<keyword evidence="1" id="KW-0479">Metal-binding</keyword>
<evidence type="ECO:0000313" key="4">
    <source>
        <dbReference type="EMBL" id="GJU05738.1"/>
    </source>
</evidence>
<dbReference type="SUPFAM" id="SSF56672">
    <property type="entry name" value="DNA/RNA polymerases"/>
    <property type="match status" value="1"/>
</dbReference>
<reference evidence="4" key="2">
    <citation type="submission" date="2022-01" db="EMBL/GenBank/DDBJ databases">
        <authorList>
            <person name="Yamashiro T."/>
            <person name="Shiraishi A."/>
            <person name="Satake H."/>
            <person name="Nakayama K."/>
        </authorList>
    </citation>
    <scope>NUCLEOTIDE SEQUENCE</scope>
</reference>
<evidence type="ECO:0000256" key="2">
    <source>
        <dbReference type="SAM" id="MobiDB-lite"/>
    </source>
</evidence>
<dbReference type="Pfam" id="PF13976">
    <property type="entry name" value="gag_pre-integrs"/>
    <property type="match status" value="1"/>
</dbReference>
<evidence type="ECO:0000313" key="5">
    <source>
        <dbReference type="Proteomes" id="UP001151760"/>
    </source>
</evidence>
<proteinExistence type="predicted"/>
<dbReference type="SMART" id="SM00343">
    <property type="entry name" value="ZnF_C2HC"/>
    <property type="match status" value="1"/>
</dbReference>
<accession>A0ABQ5IZS4</accession>
<name>A0ABQ5IZS4_9ASTR</name>
<dbReference type="InterPro" id="IPR043502">
    <property type="entry name" value="DNA/RNA_pol_sf"/>
</dbReference>
<feature type="region of interest" description="Disordered" evidence="2">
    <location>
        <begin position="276"/>
        <end position="297"/>
    </location>
</feature>
<comment type="caution">
    <text evidence="4">The sequence shown here is derived from an EMBL/GenBank/DDBJ whole genome shotgun (WGS) entry which is preliminary data.</text>
</comment>
<dbReference type="SUPFAM" id="SSF57756">
    <property type="entry name" value="Retrovirus zinc finger-like domains"/>
    <property type="match status" value="1"/>
</dbReference>
<dbReference type="PROSITE" id="PS50158">
    <property type="entry name" value="ZF_CCHC"/>
    <property type="match status" value="1"/>
</dbReference>
<dbReference type="EMBL" id="BQNB010021373">
    <property type="protein sequence ID" value="GJU05738.1"/>
    <property type="molecule type" value="Genomic_DNA"/>
</dbReference>
<keyword evidence="1" id="KW-0863">Zinc-finger</keyword>
<dbReference type="InterPro" id="IPR013103">
    <property type="entry name" value="RVT_2"/>
</dbReference>
<sequence>MDQDFAHIVATSKVPMLKPSEFELWRIRIEQYIQMIDYALWEVIENGATLPKTQVVEGVTTVMPITSAKDKAQRRLEVKARTIEKRFGGNEATKKTQRNLLKQQYENFTAPSSKMLDQTFDRLQKLNTHAVVWRNKADLDTMSMDDLYNNLKVYELEVKGISSSILSTQNMGFVSSSNNNTSNSNEAVNAAYGVTTASTQVNTAYSTNIDNLSDAVLCSFFSSKPNSPQLAYEDLQQIYLDDIEEMDLRWQMAIFDKSKVECYNCHKRGHFARECRAPRNQDNKKESSRRGVPMKTSTSTALVSFDGLCGYDWSDQADEGPNYELMAYSSSSSDSEIQVSDGLGPQKKQIFLSNLQGNPQIDFTGASDDRGYVAFGVENPKEGKYRQRYNQISNLDFEDVYFLTDESQVLLKVPRNNNMYSVDLKNIVPKGGLTCLFSKATSDESELWHRRLGHINFKTMNKLVKGNLVRGSGPNWVFDIDALTKLMNYKPVVTGNQSNGNVGDDERITDTVNAASTNEVNVVGAKTSIKLPDDLNMPELEDIVYSDDDEDVGAEANMNNLDAFMPVSPIPTTRVHKDHPYTQEEGVDYDEFFASVARIEAIRLFLAYASFKDFVVYQMDVKSAFLYGKIEEEVYVCQTPGFEDPDFPDRVYKVEKALYGLHLDKGDILLVQVYVDDIIFGSTKKSLCTEFENMMHKKFQMSSMGELTFFLGLQVKQKEDEIFISQDKYVTEILKNFGFTNVKTTSTPMETQKLLLKDEDGEEVELILYSINDWFIDVSYFFKT</sequence>
<organism evidence="4 5">
    <name type="scientific">Tanacetum coccineum</name>
    <dbReference type="NCBI Taxonomy" id="301880"/>
    <lineage>
        <taxon>Eukaryota</taxon>
        <taxon>Viridiplantae</taxon>
        <taxon>Streptophyta</taxon>
        <taxon>Embryophyta</taxon>
        <taxon>Tracheophyta</taxon>
        <taxon>Spermatophyta</taxon>
        <taxon>Magnoliopsida</taxon>
        <taxon>eudicotyledons</taxon>
        <taxon>Gunneridae</taxon>
        <taxon>Pentapetalae</taxon>
        <taxon>asterids</taxon>
        <taxon>campanulids</taxon>
        <taxon>Asterales</taxon>
        <taxon>Asteraceae</taxon>
        <taxon>Asteroideae</taxon>
        <taxon>Anthemideae</taxon>
        <taxon>Anthemidinae</taxon>
        <taxon>Tanacetum</taxon>
    </lineage>
</organism>
<dbReference type="Gene3D" id="4.10.60.10">
    <property type="entry name" value="Zinc finger, CCHC-type"/>
    <property type="match status" value="1"/>
</dbReference>
<dbReference type="InterPro" id="IPR025724">
    <property type="entry name" value="GAG-pre-integrase_dom"/>
</dbReference>
<dbReference type="Pfam" id="PF07727">
    <property type="entry name" value="RVT_2"/>
    <property type="match status" value="2"/>
</dbReference>
<dbReference type="InterPro" id="IPR036875">
    <property type="entry name" value="Znf_CCHC_sf"/>
</dbReference>
<reference evidence="4" key="1">
    <citation type="journal article" date="2022" name="Int. J. Mol. Sci.">
        <title>Draft Genome of Tanacetum Coccineum: Genomic Comparison of Closely Related Tanacetum-Family Plants.</title>
        <authorList>
            <person name="Yamashiro T."/>
            <person name="Shiraishi A."/>
            <person name="Nakayama K."/>
            <person name="Satake H."/>
        </authorList>
    </citation>
    <scope>NUCLEOTIDE SEQUENCE</scope>
</reference>
<protein>
    <submittedName>
        <fullName evidence="4">Ribonuclease H-like domain-containing protein</fullName>
    </submittedName>
</protein>
<evidence type="ECO:0000259" key="3">
    <source>
        <dbReference type="PROSITE" id="PS50158"/>
    </source>
</evidence>
<feature type="domain" description="CCHC-type" evidence="3">
    <location>
        <begin position="262"/>
        <end position="276"/>
    </location>
</feature>
<dbReference type="Pfam" id="PF00098">
    <property type="entry name" value="zf-CCHC"/>
    <property type="match status" value="1"/>
</dbReference>
<dbReference type="InterPro" id="IPR001878">
    <property type="entry name" value="Znf_CCHC"/>
</dbReference>
<feature type="compositionally biased region" description="Basic and acidic residues" evidence="2">
    <location>
        <begin position="276"/>
        <end position="289"/>
    </location>
</feature>
<dbReference type="Proteomes" id="UP001151760">
    <property type="component" value="Unassembled WGS sequence"/>
</dbReference>
<keyword evidence="5" id="KW-1185">Reference proteome</keyword>
<evidence type="ECO:0000256" key="1">
    <source>
        <dbReference type="PROSITE-ProRule" id="PRU00047"/>
    </source>
</evidence>
<gene>
    <name evidence="4" type="ORF">Tco_1122168</name>
</gene>